<gene>
    <name evidence="2" type="ORF">Prum_086860</name>
</gene>
<evidence type="ECO:0000256" key="1">
    <source>
        <dbReference type="SAM" id="MobiDB-lite"/>
    </source>
</evidence>
<reference evidence="2 3" key="2">
    <citation type="submission" date="2020-03" db="EMBL/GenBank/DDBJ databases">
        <authorList>
            <person name="Ichikawa N."/>
            <person name="Kimura A."/>
            <person name="Kitahashi Y."/>
            <person name="Uohara A."/>
        </authorList>
    </citation>
    <scope>NUCLEOTIDE SEQUENCE [LARGE SCALE GENOMIC DNA]</scope>
    <source>
        <strain evidence="2 3">NBRC 108638</strain>
    </source>
</reference>
<keyword evidence="3" id="KW-1185">Reference proteome</keyword>
<comment type="caution">
    <text evidence="2">The sequence shown here is derived from an EMBL/GenBank/DDBJ whole genome shotgun (WGS) entry which is preliminary data.</text>
</comment>
<name>A0A6V8LFG7_9ACTN</name>
<protein>
    <submittedName>
        <fullName evidence="2">Uncharacterized protein</fullName>
    </submittedName>
</protein>
<feature type="compositionally biased region" description="Basic and acidic residues" evidence="1">
    <location>
        <begin position="14"/>
        <end position="43"/>
    </location>
</feature>
<dbReference type="EMBL" id="BLPG01000001">
    <property type="protein sequence ID" value="GFJ95044.1"/>
    <property type="molecule type" value="Genomic_DNA"/>
</dbReference>
<feature type="compositionally biased region" description="Basic and acidic residues" evidence="1">
    <location>
        <begin position="58"/>
        <end position="70"/>
    </location>
</feature>
<feature type="region of interest" description="Disordered" evidence="1">
    <location>
        <begin position="1"/>
        <end position="139"/>
    </location>
</feature>
<accession>A0A6V8LFG7</accession>
<organism evidence="2 3">
    <name type="scientific">Phytohabitans rumicis</name>
    <dbReference type="NCBI Taxonomy" id="1076125"/>
    <lineage>
        <taxon>Bacteria</taxon>
        <taxon>Bacillati</taxon>
        <taxon>Actinomycetota</taxon>
        <taxon>Actinomycetes</taxon>
        <taxon>Micromonosporales</taxon>
        <taxon>Micromonosporaceae</taxon>
    </lineage>
</organism>
<reference evidence="2 3" key="1">
    <citation type="submission" date="2020-03" db="EMBL/GenBank/DDBJ databases">
        <title>Whole genome shotgun sequence of Phytohabitans rumicis NBRC 108638.</title>
        <authorList>
            <person name="Komaki H."/>
            <person name="Tamura T."/>
        </authorList>
    </citation>
    <scope>NUCLEOTIDE SEQUENCE [LARGE SCALE GENOMIC DNA]</scope>
    <source>
        <strain evidence="2 3">NBRC 108638</strain>
    </source>
</reference>
<sequence length="139" mass="15516">MREAATDRVPQGEQAERHEDETEHCEQMRGHPCPRTDGRDGSVHRGLVVPRPNGGIENKQDTRDSERDGTDGSLASLHSLKANPISQRRQPGRPSIMKLSPGRALSDHDNFMITGAKGQRTRAGGERGKKDQREEETQW</sequence>
<evidence type="ECO:0000313" key="3">
    <source>
        <dbReference type="Proteomes" id="UP000482960"/>
    </source>
</evidence>
<feature type="compositionally biased region" description="Basic and acidic residues" evidence="1">
    <location>
        <begin position="123"/>
        <end position="139"/>
    </location>
</feature>
<dbReference type="AlphaFoldDB" id="A0A6V8LFG7"/>
<evidence type="ECO:0000313" key="2">
    <source>
        <dbReference type="EMBL" id="GFJ95044.1"/>
    </source>
</evidence>
<proteinExistence type="predicted"/>
<dbReference type="Proteomes" id="UP000482960">
    <property type="component" value="Unassembled WGS sequence"/>
</dbReference>